<sequence>MKEKEEEREKKMAKETETLREAMEQLVKTTKKSMKMITKEKKEWKTMIGTLHDELRSSPIDVEESAKQENMEQERRGFPKLLRINPSISVAVNHEKDEAEPNQALPGYKEILFLGRVFVFCEGVNEFRRGWGATLRWEDESISSVPFENLKLEKEILMRRRSRHLQVHPDGSIQWNPHSEEDRRSARGNRCTRR</sequence>
<reference evidence="4" key="1">
    <citation type="submission" date="2022-10" db="EMBL/GenBank/DDBJ databases">
        <title>Genome assembly of Pristionchus species.</title>
        <authorList>
            <person name="Yoshida K."/>
            <person name="Sommer R.J."/>
        </authorList>
    </citation>
    <scope>NUCLEOTIDE SEQUENCE [LARGE SCALE GENOMIC DNA]</scope>
    <source>
        <strain evidence="4">RS5460</strain>
    </source>
</reference>
<dbReference type="EMBL" id="BTRK01000006">
    <property type="protein sequence ID" value="GMR58210.1"/>
    <property type="molecule type" value="Genomic_DNA"/>
</dbReference>
<protein>
    <submittedName>
        <fullName evidence="3">Uncharacterized protein</fullName>
    </submittedName>
</protein>
<evidence type="ECO:0000256" key="1">
    <source>
        <dbReference type="SAM" id="Coils"/>
    </source>
</evidence>
<evidence type="ECO:0000313" key="3">
    <source>
        <dbReference type="EMBL" id="GMR58210.1"/>
    </source>
</evidence>
<evidence type="ECO:0000256" key="2">
    <source>
        <dbReference type="SAM" id="MobiDB-lite"/>
    </source>
</evidence>
<dbReference type="AlphaFoldDB" id="A0AAN5D9R9"/>
<name>A0AAN5D9R9_9BILA</name>
<dbReference type="Proteomes" id="UP001328107">
    <property type="component" value="Unassembled WGS sequence"/>
</dbReference>
<feature type="coiled-coil region" evidence="1">
    <location>
        <begin position="1"/>
        <end position="32"/>
    </location>
</feature>
<evidence type="ECO:0000313" key="4">
    <source>
        <dbReference type="Proteomes" id="UP001328107"/>
    </source>
</evidence>
<comment type="caution">
    <text evidence="3">The sequence shown here is derived from an EMBL/GenBank/DDBJ whole genome shotgun (WGS) entry which is preliminary data.</text>
</comment>
<proteinExistence type="predicted"/>
<keyword evidence="1" id="KW-0175">Coiled coil</keyword>
<keyword evidence="4" id="KW-1185">Reference proteome</keyword>
<feature type="region of interest" description="Disordered" evidence="2">
    <location>
        <begin position="169"/>
        <end position="194"/>
    </location>
</feature>
<accession>A0AAN5D9R9</accession>
<organism evidence="3 4">
    <name type="scientific">Pristionchus mayeri</name>
    <dbReference type="NCBI Taxonomy" id="1317129"/>
    <lineage>
        <taxon>Eukaryota</taxon>
        <taxon>Metazoa</taxon>
        <taxon>Ecdysozoa</taxon>
        <taxon>Nematoda</taxon>
        <taxon>Chromadorea</taxon>
        <taxon>Rhabditida</taxon>
        <taxon>Rhabditina</taxon>
        <taxon>Diplogasteromorpha</taxon>
        <taxon>Diplogasteroidea</taxon>
        <taxon>Neodiplogasteridae</taxon>
        <taxon>Pristionchus</taxon>
    </lineage>
</organism>
<gene>
    <name evidence="3" type="ORF">PMAYCL1PPCAC_28405</name>
</gene>